<gene>
    <name evidence="1" type="ORF">M0638_19705</name>
</gene>
<dbReference type="RefSeq" id="WP_248668720.1">
    <property type="nucleotide sequence ID" value="NZ_JALPRX010000091.1"/>
</dbReference>
<comment type="caution">
    <text evidence="1">The sequence shown here is derived from an EMBL/GenBank/DDBJ whole genome shotgun (WGS) entry which is preliminary data.</text>
</comment>
<organism evidence="1 2">
    <name type="scientific">Roseomonas acroporae</name>
    <dbReference type="NCBI Taxonomy" id="2937791"/>
    <lineage>
        <taxon>Bacteria</taxon>
        <taxon>Pseudomonadati</taxon>
        <taxon>Pseudomonadota</taxon>
        <taxon>Alphaproteobacteria</taxon>
        <taxon>Acetobacterales</taxon>
        <taxon>Roseomonadaceae</taxon>
        <taxon>Roseomonas</taxon>
    </lineage>
</organism>
<sequence>MEVVSRSSRAIASRLARARASCRACGVPSSGSPRLVSFSTCCRAWYSAFTTLSRSAAGT</sequence>
<accession>A0A9X1YCQ7</accession>
<reference evidence="1" key="1">
    <citation type="submission" date="2022-04" db="EMBL/GenBank/DDBJ databases">
        <title>Roseomonas acroporae sp. nov., isolated from coral Acropora digitifera.</title>
        <authorList>
            <person name="Sun H."/>
        </authorList>
    </citation>
    <scope>NUCLEOTIDE SEQUENCE</scope>
    <source>
        <strain evidence="1">NAR14</strain>
    </source>
</reference>
<dbReference type="Proteomes" id="UP001139516">
    <property type="component" value="Unassembled WGS sequence"/>
</dbReference>
<dbReference type="AlphaFoldDB" id="A0A9X1YCQ7"/>
<name>A0A9X1YCQ7_9PROT</name>
<keyword evidence="2" id="KW-1185">Reference proteome</keyword>
<evidence type="ECO:0000313" key="2">
    <source>
        <dbReference type="Proteomes" id="UP001139516"/>
    </source>
</evidence>
<protein>
    <submittedName>
        <fullName evidence="1">Uncharacterized protein</fullName>
    </submittedName>
</protein>
<evidence type="ECO:0000313" key="1">
    <source>
        <dbReference type="EMBL" id="MCK8786605.1"/>
    </source>
</evidence>
<proteinExistence type="predicted"/>
<dbReference type="EMBL" id="JALPRX010000091">
    <property type="protein sequence ID" value="MCK8786605.1"/>
    <property type="molecule type" value="Genomic_DNA"/>
</dbReference>